<keyword evidence="2" id="KW-1185">Reference proteome</keyword>
<evidence type="ECO:0000313" key="2">
    <source>
        <dbReference type="Proteomes" id="UP000199700"/>
    </source>
</evidence>
<reference evidence="1" key="1">
    <citation type="submission" date="2016-10" db="EMBL/GenBank/DDBJ databases">
        <authorList>
            <person name="Varghese N."/>
            <person name="Submissions S."/>
        </authorList>
    </citation>
    <scope>NUCLEOTIDE SEQUENCE [LARGE SCALE GENOMIC DNA]</scope>
    <source>
        <strain evidence="1">DSM 22082</strain>
    </source>
</reference>
<dbReference type="SUPFAM" id="SSF46785">
    <property type="entry name" value="Winged helix' DNA-binding domain"/>
    <property type="match status" value="1"/>
</dbReference>
<gene>
    <name evidence="1" type="ORF">SAMN04489751_3633</name>
</gene>
<dbReference type="STRING" id="629680.SAMN04489751_3633"/>
<evidence type="ECO:0000313" key="1">
    <source>
        <dbReference type="EMBL" id="SDT05687.1"/>
    </source>
</evidence>
<name>A0A1H1X8N6_BRESA</name>
<dbReference type="EMBL" id="LT629739">
    <property type="protein sequence ID" value="SDT05687.1"/>
    <property type="molecule type" value="Genomic_DNA"/>
</dbReference>
<dbReference type="OrthoDB" id="3568381at2"/>
<proteinExistence type="predicted"/>
<dbReference type="AlphaFoldDB" id="A0A1H1X8N6"/>
<accession>A0A1H1X8N6</accession>
<organism evidence="1 2">
    <name type="scientific">Brevibacterium sandarakinum</name>
    <dbReference type="NCBI Taxonomy" id="629680"/>
    <lineage>
        <taxon>Bacteria</taxon>
        <taxon>Bacillati</taxon>
        <taxon>Actinomycetota</taxon>
        <taxon>Actinomycetes</taxon>
        <taxon>Micrococcales</taxon>
        <taxon>Brevibacteriaceae</taxon>
        <taxon>Brevibacterium</taxon>
    </lineage>
</organism>
<sequence>MIPDRSDLKRRSSDELLVLHAVRLAGFADSGAVVNRVDLPASSVGDTLRGLEGQRLIERMAFADSGGWILTDAGKSRNAELLREELEASGAWPVLHATAEDFESSVNPRLVRVITEWQLDRADNSVEVLLRELTDLADALSALMGELAARLPRFARYSRQFSAAVEKARAGEDQWVAGVGRLSCHIVWAELHEDLLSSLGRDRSTEPRSGDR</sequence>
<dbReference type="RefSeq" id="WP_092107804.1">
    <property type="nucleotide sequence ID" value="NZ_LT629739.1"/>
</dbReference>
<dbReference type="Proteomes" id="UP000199700">
    <property type="component" value="Chromosome"/>
</dbReference>
<protein>
    <submittedName>
        <fullName evidence="1">Uncharacterized protein</fullName>
    </submittedName>
</protein>
<dbReference type="InterPro" id="IPR036390">
    <property type="entry name" value="WH_DNA-bd_sf"/>
</dbReference>